<dbReference type="InterPro" id="IPR043745">
    <property type="entry name" value="DUF5690"/>
</dbReference>
<comment type="caution">
    <text evidence="2">The sequence shown here is derived from an EMBL/GenBank/DDBJ whole genome shotgun (WGS) entry which is preliminary data.</text>
</comment>
<keyword evidence="1" id="KW-0812">Transmembrane</keyword>
<feature type="transmembrane region" description="Helical" evidence="1">
    <location>
        <begin position="292"/>
        <end position="315"/>
    </location>
</feature>
<feature type="transmembrane region" description="Helical" evidence="1">
    <location>
        <begin position="57"/>
        <end position="75"/>
    </location>
</feature>
<dbReference type="Pfam" id="PF18943">
    <property type="entry name" value="DUF5690"/>
    <property type="match status" value="1"/>
</dbReference>
<feature type="transmembrane region" description="Helical" evidence="1">
    <location>
        <begin position="327"/>
        <end position="348"/>
    </location>
</feature>
<dbReference type="SUPFAM" id="SSF103473">
    <property type="entry name" value="MFS general substrate transporter"/>
    <property type="match status" value="1"/>
</dbReference>
<feature type="transmembrane region" description="Helical" evidence="1">
    <location>
        <begin position="81"/>
        <end position="102"/>
    </location>
</feature>
<feature type="transmembrane region" description="Helical" evidence="1">
    <location>
        <begin position="235"/>
        <end position="257"/>
    </location>
</feature>
<dbReference type="InterPro" id="IPR036259">
    <property type="entry name" value="MFS_trans_sf"/>
</dbReference>
<keyword evidence="1" id="KW-1133">Transmembrane helix</keyword>
<evidence type="ECO:0000256" key="1">
    <source>
        <dbReference type="SAM" id="Phobius"/>
    </source>
</evidence>
<keyword evidence="1" id="KW-0472">Membrane</keyword>
<evidence type="ECO:0000313" key="2">
    <source>
        <dbReference type="EMBL" id="MBC6491430.1"/>
    </source>
</evidence>
<feature type="transmembrane region" description="Helical" evidence="1">
    <location>
        <begin position="16"/>
        <end position="36"/>
    </location>
</feature>
<protein>
    <recommendedName>
        <fullName evidence="4">MFS transporter</fullName>
    </recommendedName>
</protein>
<accession>A0ABR7M8S6</accession>
<feature type="transmembrane region" description="Helical" evidence="1">
    <location>
        <begin position="109"/>
        <end position="130"/>
    </location>
</feature>
<proteinExistence type="predicted"/>
<sequence>MYGFRKSISAATFDGVLVFGISLKSALVIAQVLGYMTSKFIGIKFISEINKAHRARYILLLIGGAHLSLLLMALVPLPFNVFFLFTNGMCLGLIWGLVFSFIEGRKYTDLIALILSINFIFSSGAVKSIGRITIESWNVPELYMPFVTGCLFLPLLFLSVYLLKKIPPPQTAETLQRGERPSLNKPQRMALVRQFLPGLTAVILINLLLTVLRDIKDNYSVEIIRAIQPDASPAIFTRMETIASVVVILMLLGLSNMRDHFASIKRQHLVVGLGFFTILACSIALLNHKGNAITLLISYTIGLYISYNTLQCLFFERFIAAYKVRGNIGFFFYLMDSVGYLGSCFLILNKELFNTNTEWLPYFIRVSLLFGLAGMIAAVFSWRYFSRKFRAVPNTDNLVYGK</sequence>
<reference evidence="2 3" key="1">
    <citation type="submission" date="2016-07" db="EMBL/GenBank/DDBJ databases">
        <title>Genome analysis of Flavihumibacter stibioxidans YS-17.</title>
        <authorList>
            <person name="Shi K."/>
            <person name="Han Y."/>
            <person name="Wang G."/>
        </authorList>
    </citation>
    <scope>NUCLEOTIDE SEQUENCE [LARGE SCALE GENOMIC DNA]</scope>
    <source>
        <strain evidence="2 3">YS-17</strain>
    </source>
</reference>
<keyword evidence="3" id="KW-1185">Reference proteome</keyword>
<organism evidence="2 3">
    <name type="scientific">Flavihumibacter stibioxidans</name>
    <dbReference type="NCBI Taxonomy" id="1834163"/>
    <lineage>
        <taxon>Bacteria</taxon>
        <taxon>Pseudomonadati</taxon>
        <taxon>Bacteroidota</taxon>
        <taxon>Chitinophagia</taxon>
        <taxon>Chitinophagales</taxon>
        <taxon>Chitinophagaceae</taxon>
        <taxon>Flavihumibacter</taxon>
    </lineage>
</organism>
<dbReference type="Proteomes" id="UP000765802">
    <property type="component" value="Unassembled WGS sequence"/>
</dbReference>
<feature type="transmembrane region" description="Helical" evidence="1">
    <location>
        <begin position="195"/>
        <end position="215"/>
    </location>
</feature>
<feature type="transmembrane region" description="Helical" evidence="1">
    <location>
        <begin position="269"/>
        <end position="286"/>
    </location>
</feature>
<feature type="transmembrane region" description="Helical" evidence="1">
    <location>
        <begin position="360"/>
        <end position="380"/>
    </location>
</feature>
<gene>
    <name evidence="2" type="ORF">BC349_10325</name>
</gene>
<feature type="transmembrane region" description="Helical" evidence="1">
    <location>
        <begin position="142"/>
        <end position="163"/>
    </location>
</feature>
<name>A0ABR7M8S6_9BACT</name>
<evidence type="ECO:0008006" key="4">
    <source>
        <dbReference type="Google" id="ProtNLM"/>
    </source>
</evidence>
<dbReference type="EMBL" id="MBUA01000012">
    <property type="protein sequence ID" value="MBC6491430.1"/>
    <property type="molecule type" value="Genomic_DNA"/>
</dbReference>
<evidence type="ECO:0000313" key="3">
    <source>
        <dbReference type="Proteomes" id="UP000765802"/>
    </source>
</evidence>